<dbReference type="GO" id="GO:0019722">
    <property type="term" value="P:calcium-mediated signaling"/>
    <property type="evidence" value="ECO:0007669"/>
    <property type="project" value="InterPro"/>
</dbReference>
<keyword evidence="3" id="KW-1185">Reference proteome</keyword>
<dbReference type="Proteomes" id="UP000031516">
    <property type="component" value="Unassembled WGS sequence"/>
</dbReference>
<proteinExistence type="inferred from homology"/>
<evidence type="ECO:0000313" key="2">
    <source>
        <dbReference type="EMBL" id="CDO96359.1"/>
    </source>
</evidence>
<dbReference type="Pfam" id="PF04847">
    <property type="entry name" value="Calcipressin"/>
    <property type="match status" value="1"/>
</dbReference>
<reference evidence="2 3" key="1">
    <citation type="submission" date="2014-03" db="EMBL/GenBank/DDBJ databases">
        <title>The genome of Kluyveromyces dobzhanskii.</title>
        <authorList>
            <person name="Nystedt B."/>
            <person name="Astrom S."/>
        </authorList>
    </citation>
    <scope>NUCLEOTIDE SEQUENCE [LARGE SCALE GENOMIC DNA]</scope>
    <source>
        <strain evidence="2 3">CBS 2104</strain>
    </source>
</reference>
<dbReference type="OrthoDB" id="17212at2759"/>
<accession>A0A0A8LDL6</accession>
<comment type="caution">
    <text evidence="2">The sequence shown here is derived from an EMBL/GenBank/DDBJ whole genome shotgun (WGS) entry which is preliminary data.</text>
</comment>
<dbReference type="AlphaFoldDB" id="A0A0A8LDL6"/>
<protein>
    <submittedName>
        <fullName evidence="2">WGS project CCBQ000000000 data, contig 00058</fullName>
    </submittedName>
</protein>
<organism evidence="2 3">
    <name type="scientific">Kluyveromyces dobzhanskii CBS 2104</name>
    <dbReference type="NCBI Taxonomy" id="1427455"/>
    <lineage>
        <taxon>Eukaryota</taxon>
        <taxon>Fungi</taxon>
        <taxon>Dikarya</taxon>
        <taxon>Ascomycota</taxon>
        <taxon>Saccharomycotina</taxon>
        <taxon>Saccharomycetes</taxon>
        <taxon>Saccharomycetales</taxon>
        <taxon>Saccharomycetaceae</taxon>
        <taxon>Kluyveromyces</taxon>
    </lineage>
</organism>
<evidence type="ECO:0000313" key="3">
    <source>
        <dbReference type="Proteomes" id="UP000031516"/>
    </source>
</evidence>
<dbReference type="InterPro" id="IPR006931">
    <property type="entry name" value="Calcipressin"/>
</dbReference>
<name>A0A0A8LDL6_9SACH</name>
<comment type="similarity">
    <text evidence="1">Belongs to the RCAN family.</text>
</comment>
<sequence>MTEEDLATNTVIVTSATEDVCSSPLLDDIVNRVQKCVVDTRQIYGTNAVRVVSLPGFKRLLVTSPDLETSREVKSLNVLFPACKFGFSLTDHVIGSNEEFSAGTVKSYLKVPEAQTVFLVSPPASPPPGFDYSRLEEWPNRNTGHEAADVHLDVNTKPSVRTVFDNGHTRILVEGYADTAPDQANLMHHIKTSMPPESTFDDIED</sequence>
<gene>
    <name evidence="2" type="ORF">KLDO_g4565</name>
</gene>
<dbReference type="EMBL" id="CCBQ010000047">
    <property type="protein sequence ID" value="CDO96359.1"/>
    <property type="molecule type" value="Genomic_DNA"/>
</dbReference>
<evidence type="ECO:0000256" key="1">
    <source>
        <dbReference type="ARBA" id="ARBA00008209"/>
    </source>
</evidence>